<proteinExistence type="inferred from homology"/>
<feature type="active site" description="Nucleophile" evidence="10">
    <location>
        <position position="9"/>
    </location>
</feature>
<dbReference type="Gene3D" id="3.40.50.1000">
    <property type="entry name" value="HAD superfamily/HAD-like"/>
    <property type="match status" value="1"/>
</dbReference>
<dbReference type="EC" id="5.4.2.6" evidence="8"/>
<feature type="binding site" evidence="12">
    <location>
        <position position="9"/>
    </location>
    <ligand>
        <name>Mg(2+)</name>
        <dbReference type="ChEBI" id="CHEBI:18420"/>
    </ligand>
</feature>
<dbReference type="SFLD" id="SFLDS00003">
    <property type="entry name" value="Haloacid_Dehalogenase"/>
    <property type="match status" value="1"/>
</dbReference>
<feature type="active site" description="Proton donor/acceptor" evidence="10">
    <location>
        <position position="11"/>
    </location>
</feature>
<keyword evidence="5 14" id="KW-0413">Isomerase</keyword>
<dbReference type="PRINTS" id="PR00413">
    <property type="entry name" value="HADHALOGNASE"/>
</dbReference>
<feature type="binding site" evidence="12">
    <location>
        <position position="169"/>
    </location>
    <ligand>
        <name>Mg(2+)</name>
        <dbReference type="ChEBI" id="CHEBI:18420"/>
    </ligand>
</feature>
<dbReference type="NCBIfam" id="TIGR02009">
    <property type="entry name" value="PGMB-YQAB-SF"/>
    <property type="match status" value="1"/>
</dbReference>
<feature type="site" description="Important for catalytic activity and assists the phosphoryl transfer reaction to Asp8 by balancing charge and orienting the reacting groups" evidence="13">
    <location>
        <position position="145"/>
    </location>
</feature>
<evidence type="ECO:0000256" key="13">
    <source>
        <dbReference type="PIRSR" id="PIRSR610972-4"/>
    </source>
</evidence>
<evidence type="ECO:0000256" key="11">
    <source>
        <dbReference type="PIRSR" id="PIRSR610972-2"/>
    </source>
</evidence>
<feature type="binding site" evidence="11">
    <location>
        <position position="25"/>
    </location>
    <ligand>
        <name>substrate</name>
    </ligand>
</feature>
<accession>A0A9J6RAX0</accession>
<dbReference type="SFLD" id="SFLDG01129">
    <property type="entry name" value="C1.5:_HAD__Beta-PGM__Phosphata"/>
    <property type="match status" value="1"/>
</dbReference>
<dbReference type="AlphaFoldDB" id="A0A9J6RAX0"/>
<protein>
    <recommendedName>
        <fullName evidence="9">Beta-phosphoglucomutase</fullName>
        <ecNumber evidence="8">5.4.2.6</ecNumber>
    </recommendedName>
</protein>
<dbReference type="EMBL" id="JAPRAT010000006">
    <property type="protein sequence ID" value="MCZ0702510.1"/>
    <property type="molecule type" value="Genomic_DNA"/>
</dbReference>
<evidence type="ECO:0000256" key="3">
    <source>
        <dbReference type="ARBA" id="ARBA00022723"/>
    </source>
</evidence>
<feature type="binding site" evidence="11">
    <location>
        <begin position="114"/>
        <end position="118"/>
    </location>
    <ligand>
        <name>substrate</name>
    </ligand>
</feature>
<dbReference type="Proteomes" id="UP001084197">
    <property type="component" value="Unassembled WGS sequence"/>
</dbReference>
<dbReference type="PANTHER" id="PTHR46193:SF18">
    <property type="entry name" value="HEXITOL PHOSPHATASE B"/>
    <property type="match status" value="1"/>
</dbReference>
<dbReference type="RefSeq" id="WP_268779282.1">
    <property type="nucleotide sequence ID" value="NZ_JAPRAT010000006.1"/>
</dbReference>
<comment type="catalytic activity">
    <reaction evidence="7">
        <text>beta-D-glucose 1-phosphate = beta-D-glucose 6-phosphate</text>
        <dbReference type="Rhea" id="RHEA:20113"/>
        <dbReference type="ChEBI" id="CHEBI:57684"/>
        <dbReference type="ChEBI" id="CHEBI:58247"/>
        <dbReference type="EC" id="5.4.2.6"/>
    </reaction>
</comment>
<dbReference type="CDD" id="cd02598">
    <property type="entry name" value="HAD_BPGM"/>
    <property type="match status" value="1"/>
</dbReference>
<evidence type="ECO:0000256" key="5">
    <source>
        <dbReference type="ARBA" id="ARBA00023235"/>
    </source>
</evidence>
<evidence type="ECO:0000313" key="14">
    <source>
        <dbReference type="EMBL" id="MCZ0702510.1"/>
    </source>
</evidence>
<sequence length="217" mass="24604">MLVKAVIFDLDGVIVSTDEYHYRAWKHIADDESIYFDREYNDRLRGVSRKESLDIILKNANRSYTLREKEELLLRKNDLYRKYLEELSHKDILPYVVRTIKMLKENGIKIAIGSSSKNAKFILSKLGLDDTFDAIIDGTMIEKSKPDPEVFLSASNLLQVNPNECVVVEDAIAGVESAQQAGMQVIGVGHAVIGTNITYKVENLRNIAEIIQEITEN</sequence>
<evidence type="ECO:0000256" key="6">
    <source>
        <dbReference type="ARBA" id="ARBA00023277"/>
    </source>
</evidence>
<evidence type="ECO:0000256" key="4">
    <source>
        <dbReference type="ARBA" id="ARBA00022842"/>
    </source>
</evidence>
<feature type="binding site" evidence="11">
    <location>
        <position position="52"/>
    </location>
    <ligand>
        <name>substrate</name>
    </ligand>
</feature>
<evidence type="ECO:0000256" key="7">
    <source>
        <dbReference type="ARBA" id="ARBA00044926"/>
    </source>
</evidence>
<comment type="cofactor">
    <cofactor evidence="12">
        <name>Mg(2+)</name>
        <dbReference type="ChEBI" id="CHEBI:18420"/>
    </cofactor>
    <text evidence="12">Binds 2 magnesium ions per subunit.</text>
</comment>
<dbReference type="SUPFAM" id="SSF56784">
    <property type="entry name" value="HAD-like"/>
    <property type="match status" value="1"/>
</dbReference>
<dbReference type="NCBIfam" id="TIGR01990">
    <property type="entry name" value="bPGM"/>
    <property type="match status" value="1"/>
</dbReference>
<comment type="caution">
    <text evidence="14">The sequence shown here is derived from an EMBL/GenBank/DDBJ whole genome shotgun (WGS) entry which is preliminary data.</text>
</comment>
<evidence type="ECO:0000256" key="8">
    <source>
        <dbReference type="ARBA" id="ARBA00044968"/>
    </source>
</evidence>
<keyword evidence="2" id="KW-0597">Phosphoprotein</keyword>
<reference evidence="14" key="1">
    <citation type="submission" date="2022-11" db="EMBL/GenBank/DDBJ databases">
        <title>WGS of Natronobacillus azotifigens 24KS-1, an anaerobic diazotrophic haloalkaliphile from soda-rich habitats.</title>
        <authorList>
            <person name="Sorokin D.Y."/>
            <person name="Merkel A.Y."/>
        </authorList>
    </citation>
    <scope>NUCLEOTIDE SEQUENCE</scope>
    <source>
        <strain evidence="14">24KS-1</strain>
    </source>
</reference>
<dbReference type="InterPro" id="IPR010976">
    <property type="entry name" value="B-phosphoglucomutase_hydrolase"/>
</dbReference>
<dbReference type="InterPro" id="IPR010972">
    <property type="entry name" value="Beta-PGM"/>
</dbReference>
<dbReference type="GO" id="GO:0008801">
    <property type="term" value="F:beta-phosphoglucomutase activity"/>
    <property type="evidence" value="ECO:0007669"/>
    <property type="project" value="UniProtKB-EC"/>
</dbReference>
<dbReference type="NCBIfam" id="TIGR01509">
    <property type="entry name" value="HAD-SF-IA-v3"/>
    <property type="match status" value="1"/>
</dbReference>
<evidence type="ECO:0000256" key="9">
    <source>
        <dbReference type="ARBA" id="ARBA00044991"/>
    </source>
</evidence>
<dbReference type="InterPro" id="IPR023198">
    <property type="entry name" value="PGP-like_dom2"/>
</dbReference>
<dbReference type="GO" id="GO:0000287">
    <property type="term" value="F:magnesium ion binding"/>
    <property type="evidence" value="ECO:0007669"/>
    <property type="project" value="InterPro"/>
</dbReference>
<evidence type="ECO:0000256" key="12">
    <source>
        <dbReference type="PIRSR" id="PIRSR610972-3"/>
    </source>
</evidence>
<evidence type="ECO:0000256" key="2">
    <source>
        <dbReference type="ARBA" id="ARBA00022553"/>
    </source>
</evidence>
<keyword evidence="4 12" id="KW-0460">Magnesium</keyword>
<evidence type="ECO:0000256" key="1">
    <source>
        <dbReference type="ARBA" id="ARBA00006171"/>
    </source>
</evidence>
<feature type="binding site" evidence="11">
    <location>
        <position position="76"/>
    </location>
    <ligand>
        <name>substrate</name>
    </ligand>
</feature>
<dbReference type="InterPro" id="IPR006439">
    <property type="entry name" value="HAD-SF_hydro_IA"/>
</dbReference>
<dbReference type="PANTHER" id="PTHR46193">
    <property type="entry name" value="6-PHOSPHOGLUCONATE PHOSPHATASE"/>
    <property type="match status" value="1"/>
</dbReference>
<keyword evidence="3 12" id="KW-0479">Metal-binding</keyword>
<dbReference type="Pfam" id="PF00702">
    <property type="entry name" value="Hydrolase"/>
    <property type="match status" value="1"/>
</dbReference>
<feature type="binding site" evidence="11">
    <location>
        <begin position="9"/>
        <end position="11"/>
    </location>
    <ligand>
        <name>substrate</name>
    </ligand>
</feature>
<feature type="binding site" evidence="12">
    <location>
        <position position="11"/>
    </location>
    <ligand>
        <name>Mg(2+)</name>
        <dbReference type="ChEBI" id="CHEBI:18420"/>
    </ligand>
</feature>
<evidence type="ECO:0000256" key="10">
    <source>
        <dbReference type="PIRSR" id="PIRSR610972-1"/>
    </source>
</evidence>
<dbReference type="InterPro" id="IPR023214">
    <property type="entry name" value="HAD_sf"/>
</dbReference>
<dbReference type="InterPro" id="IPR051600">
    <property type="entry name" value="Beta-PGM-like"/>
</dbReference>
<comment type="similarity">
    <text evidence="1">Belongs to the HAD-like hydrolase superfamily. CbbY/CbbZ/Gph/YieH family.</text>
</comment>
<dbReference type="Gene3D" id="1.10.150.240">
    <property type="entry name" value="Putative phosphatase, domain 2"/>
    <property type="match status" value="1"/>
</dbReference>
<dbReference type="InterPro" id="IPR036412">
    <property type="entry name" value="HAD-like_sf"/>
</dbReference>
<name>A0A9J6RAX0_9BACI</name>
<keyword evidence="15" id="KW-1185">Reference proteome</keyword>
<dbReference type="SFLD" id="SFLDG01135">
    <property type="entry name" value="C1.5.6:_HAD__Beta-PGM__Phospha"/>
    <property type="match status" value="1"/>
</dbReference>
<feature type="binding site" evidence="12">
    <location>
        <position position="170"/>
    </location>
    <ligand>
        <name>Mg(2+)</name>
        <dbReference type="ChEBI" id="CHEBI:18420"/>
    </ligand>
</feature>
<evidence type="ECO:0000313" key="15">
    <source>
        <dbReference type="Proteomes" id="UP001084197"/>
    </source>
</evidence>
<dbReference type="GO" id="GO:0005975">
    <property type="term" value="P:carbohydrate metabolic process"/>
    <property type="evidence" value="ECO:0007669"/>
    <property type="project" value="InterPro"/>
</dbReference>
<feature type="binding site" evidence="11">
    <location>
        <position position="145"/>
    </location>
    <ligand>
        <name>substrate</name>
    </ligand>
</feature>
<feature type="site" description="Important for catalytic activity and assists the phosphoryl transfer reaction to Asp8 by balancing charge and orienting the reacting groups" evidence="13">
    <location>
        <position position="114"/>
    </location>
</feature>
<gene>
    <name evidence="14" type="primary">pgmB</name>
    <name evidence="14" type="ORF">OWO01_04715</name>
</gene>
<keyword evidence="6" id="KW-0119">Carbohydrate metabolism</keyword>
<feature type="binding site" evidence="11">
    <location>
        <begin position="44"/>
        <end position="49"/>
    </location>
    <ligand>
        <name>substrate</name>
    </ligand>
</feature>
<organism evidence="14 15">
    <name type="scientific">Natronobacillus azotifigens</name>
    <dbReference type="NCBI Taxonomy" id="472978"/>
    <lineage>
        <taxon>Bacteria</taxon>
        <taxon>Bacillati</taxon>
        <taxon>Bacillota</taxon>
        <taxon>Bacilli</taxon>
        <taxon>Bacillales</taxon>
        <taxon>Bacillaceae</taxon>
        <taxon>Natronobacillus</taxon>
    </lineage>
</organism>